<protein>
    <submittedName>
        <fullName evidence="18">Opsin 4b</fullName>
    </submittedName>
</protein>
<evidence type="ECO:0000256" key="11">
    <source>
        <dbReference type="ARBA" id="ARBA00023157"/>
    </source>
</evidence>
<dbReference type="OrthoDB" id="9996086at2759"/>
<dbReference type="SUPFAM" id="SSF81321">
    <property type="entry name" value="Family A G protein-coupled receptor-like"/>
    <property type="match status" value="1"/>
</dbReference>
<dbReference type="RefSeq" id="XP_031438693.1">
    <property type="nucleotide sequence ID" value="XM_031582833.2"/>
</dbReference>
<evidence type="ECO:0000256" key="4">
    <source>
        <dbReference type="ARBA" id="ARBA00022606"/>
    </source>
</evidence>
<dbReference type="InterPro" id="IPR000276">
    <property type="entry name" value="GPCR_Rhodpsn"/>
</dbReference>
<dbReference type="PROSITE" id="PS00237">
    <property type="entry name" value="G_PROTEIN_RECEP_F1_1"/>
    <property type="match status" value="1"/>
</dbReference>
<keyword evidence="11" id="KW-1015">Disulfide bond</keyword>
<dbReference type="InterPro" id="IPR017452">
    <property type="entry name" value="GPCR_Rhodpsn_7TM"/>
</dbReference>
<evidence type="ECO:0000256" key="14">
    <source>
        <dbReference type="RuleBase" id="RU004951"/>
    </source>
</evidence>
<evidence type="ECO:0000256" key="2">
    <source>
        <dbReference type="ARBA" id="ARBA00022475"/>
    </source>
</evidence>
<dbReference type="PRINTS" id="PR00237">
    <property type="entry name" value="GPCRRHODOPSN"/>
</dbReference>
<keyword evidence="8 14" id="KW-0157">Chromophore</keyword>
<feature type="compositionally biased region" description="Polar residues" evidence="15">
    <location>
        <begin position="426"/>
        <end position="437"/>
    </location>
</feature>
<keyword evidence="17" id="KW-1185">Reference proteome</keyword>
<feature type="compositionally biased region" description="Polar residues" evidence="15">
    <location>
        <begin position="528"/>
        <end position="548"/>
    </location>
</feature>
<dbReference type="InterPro" id="IPR050125">
    <property type="entry name" value="GPCR_opsins"/>
</dbReference>
<dbReference type="Pfam" id="PF00001">
    <property type="entry name" value="7tm_1"/>
    <property type="match status" value="1"/>
</dbReference>
<dbReference type="PANTHER" id="PTHR24240">
    <property type="entry name" value="OPSIN"/>
    <property type="match status" value="1"/>
</dbReference>
<name>A0A6P8GI17_CLUHA</name>
<dbReference type="CDD" id="cd15336">
    <property type="entry name" value="7tmA_Melanopsin"/>
    <property type="match status" value="1"/>
</dbReference>
<gene>
    <name evidence="18" type="primary">opn4b</name>
</gene>
<dbReference type="InterPro" id="IPR027430">
    <property type="entry name" value="Retinal_BS"/>
</dbReference>
<feature type="transmembrane region" description="Helical" evidence="14">
    <location>
        <begin position="144"/>
        <end position="165"/>
    </location>
</feature>
<evidence type="ECO:0000256" key="8">
    <source>
        <dbReference type="ARBA" id="ARBA00022991"/>
    </source>
</evidence>
<evidence type="ECO:0000256" key="1">
    <source>
        <dbReference type="ARBA" id="ARBA00004651"/>
    </source>
</evidence>
<feature type="transmembrane region" description="Helical" evidence="14">
    <location>
        <begin position="186"/>
        <end position="211"/>
    </location>
</feature>
<evidence type="ECO:0000313" key="17">
    <source>
        <dbReference type="Proteomes" id="UP000515152"/>
    </source>
</evidence>
<feature type="transmembrane region" description="Helical" evidence="14">
    <location>
        <begin position="106"/>
        <end position="124"/>
    </location>
</feature>
<keyword evidence="3 14" id="KW-0600">Photoreceptor protein</keyword>
<evidence type="ECO:0000256" key="5">
    <source>
        <dbReference type="ARBA" id="ARBA00022692"/>
    </source>
</evidence>
<evidence type="ECO:0000256" key="15">
    <source>
        <dbReference type="SAM" id="MobiDB-lite"/>
    </source>
</evidence>
<dbReference type="GO" id="GO:0009881">
    <property type="term" value="F:photoreceptor activity"/>
    <property type="evidence" value="ECO:0007669"/>
    <property type="project" value="UniProtKB-KW"/>
</dbReference>
<dbReference type="GO" id="GO:0007602">
    <property type="term" value="P:phototransduction"/>
    <property type="evidence" value="ECO:0007669"/>
    <property type="project" value="UniProtKB-KW"/>
</dbReference>
<evidence type="ECO:0000256" key="13">
    <source>
        <dbReference type="ARBA" id="ARBA00023224"/>
    </source>
</evidence>
<comment type="similarity">
    <text evidence="14">Belongs to the G-protein coupled receptor 1 family. Opsin subfamily.</text>
</comment>
<dbReference type="PRINTS" id="PR00238">
    <property type="entry name" value="OPSIN"/>
</dbReference>
<feature type="region of interest" description="Disordered" evidence="15">
    <location>
        <begin position="462"/>
        <end position="483"/>
    </location>
</feature>
<dbReference type="SMART" id="SM01381">
    <property type="entry name" value="7TM_GPCR_Srsx"/>
    <property type="match status" value="1"/>
</dbReference>
<evidence type="ECO:0000256" key="3">
    <source>
        <dbReference type="ARBA" id="ARBA00022543"/>
    </source>
</evidence>
<dbReference type="PROSITE" id="PS50262">
    <property type="entry name" value="G_PROTEIN_RECEP_F1_2"/>
    <property type="match status" value="1"/>
</dbReference>
<keyword evidence="12 14" id="KW-0675">Receptor</keyword>
<comment type="caution">
    <text evidence="14">Lacks conserved residue(s) required for the propagation of feature annotation.</text>
</comment>
<dbReference type="CTD" id="100884131"/>
<dbReference type="Proteomes" id="UP000515152">
    <property type="component" value="Chromosome 16"/>
</dbReference>
<dbReference type="FunFam" id="1.20.1070.10:FF:000083">
    <property type="entry name" value="Melanopsin 1"/>
    <property type="match status" value="1"/>
</dbReference>
<evidence type="ECO:0000256" key="10">
    <source>
        <dbReference type="ARBA" id="ARBA00023136"/>
    </source>
</evidence>
<dbReference type="InterPro" id="IPR001760">
    <property type="entry name" value="Opsin"/>
</dbReference>
<keyword evidence="7 14" id="KW-1133">Transmembrane helix</keyword>
<evidence type="ECO:0000313" key="18">
    <source>
        <dbReference type="RefSeq" id="XP_031438693.1"/>
    </source>
</evidence>
<dbReference type="GO" id="GO:0007601">
    <property type="term" value="P:visual perception"/>
    <property type="evidence" value="ECO:0007669"/>
    <property type="project" value="InterPro"/>
</dbReference>
<feature type="transmembrane region" description="Helical" evidence="14">
    <location>
        <begin position="70"/>
        <end position="94"/>
    </location>
</feature>
<sequence>MTTLPPVIKGIPTLDPDGTLSITETKTPWNYSAVTAYKLMELPALSTSVAMVGEAHHPFPTVDVPDHAHYTIGSVILAIGITGIVGNVLVIYAFCKSRGLRTPSNIFIINLAITDLLMCVTQTPTFFTNSMHKRWVFGEKACEVYAFCGALFGICSMMTLTVIAMDRYFVITRPLASMGKMNRRRALLILSGAWLYSMGWSLPPFFGWSAYVPEGLMTSCSWDYMTFTPSVRAYTMLLFTFVFFIPLFIIMYCYFCIFRAIRSTNRAVGRISGESTKDSVRRFNHMQTEWKMAKVALIVILLYVISWSPYSAVALTAFAGYADKITPYMHSVPAVIAKASAIHNPIIYAITHPKYRSAIAKYIPWLGAIMCVPRRDRFTSSSFMSTRRSTVTSQSSDNSNYHRAVKPCLSSVSDSESGWTDIEGDLSSTGSRPASRQVSCDVMRQDMAELVNLRPTSSLKVKVRRRDSERMSGPPSTERSRPEYVNTLIDADTISLTDISMSSRLPSLPCTVMENSSQIPSIIVTSESSPALTSTSLRGNRASKSVPSSLVDPGRAPDLATSSKPPPLPQDSV</sequence>
<dbReference type="KEGG" id="char:105896921"/>
<keyword evidence="10 14" id="KW-0472">Membrane</keyword>
<dbReference type="Gene3D" id="1.20.1070.10">
    <property type="entry name" value="Rhodopsin 7-helix transmembrane proteins"/>
    <property type="match status" value="1"/>
</dbReference>
<dbReference type="GO" id="GO:0004930">
    <property type="term" value="F:G protein-coupled receptor activity"/>
    <property type="evidence" value="ECO:0007669"/>
    <property type="project" value="UniProtKB-KW"/>
</dbReference>
<evidence type="ECO:0000256" key="9">
    <source>
        <dbReference type="ARBA" id="ARBA00023040"/>
    </source>
</evidence>
<organism evidence="17 18">
    <name type="scientific">Clupea harengus</name>
    <name type="common">Atlantic herring</name>
    <dbReference type="NCBI Taxonomy" id="7950"/>
    <lineage>
        <taxon>Eukaryota</taxon>
        <taxon>Metazoa</taxon>
        <taxon>Chordata</taxon>
        <taxon>Craniata</taxon>
        <taxon>Vertebrata</taxon>
        <taxon>Euteleostomi</taxon>
        <taxon>Actinopterygii</taxon>
        <taxon>Neopterygii</taxon>
        <taxon>Teleostei</taxon>
        <taxon>Clupei</taxon>
        <taxon>Clupeiformes</taxon>
        <taxon>Clupeoidei</taxon>
        <taxon>Clupeidae</taxon>
        <taxon>Clupea</taxon>
    </lineage>
</organism>
<keyword evidence="2" id="KW-1003">Cell membrane</keyword>
<evidence type="ECO:0000259" key="16">
    <source>
        <dbReference type="PROSITE" id="PS50262"/>
    </source>
</evidence>
<feature type="region of interest" description="Disordered" evidence="15">
    <location>
        <begin position="528"/>
        <end position="573"/>
    </location>
</feature>
<keyword evidence="9 14" id="KW-0297">G-protein coupled receptor</keyword>
<dbReference type="PROSITE" id="PS00238">
    <property type="entry name" value="OPSIN"/>
    <property type="match status" value="1"/>
</dbReference>
<dbReference type="AlphaFoldDB" id="A0A6P8GI17"/>
<feature type="domain" description="G-protein coupled receptors family 1 profile" evidence="16">
    <location>
        <begin position="86"/>
        <end position="348"/>
    </location>
</feature>
<dbReference type="GeneID" id="105896921"/>
<feature type="transmembrane region" description="Helical" evidence="14">
    <location>
        <begin position="231"/>
        <end position="257"/>
    </location>
</feature>
<reference evidence="18" key="1">
    <citation type="submission" date="2025-08" db="UniProtKB">
        <authorList>
            <consortium name="RefSeq"/>
        </authorList>
    </citation>
    <scope>IDENTIFICATION</scope>
</reference>
<feature type="compositionally biased region" description="Pro residues" evidence="15">
    <location>
        <begin position="564"/>
        <end position="573"/>
    </location>
</feature>
<evidence type="ECO:0000256" key="6">
    <source>
        <dbReference type="ARBA" id="ARBA00022925"/>
    </source>
</evidence>
<keyword evidence="4 14" id="KW-0716">Sensory transduction</keyword>
<keyword evidence="13 14" id="KW-0807">Transducer</keyword>
<evidence type="ECO:0000256" key="12">
    <source>
        <dbReference type="ARBA" id="ARBA00023170"/>
    </source>
</evidence>
<keyword evidence="6 14" id="KW-0681">Retinal protein</keyword>
<feature type="transmembrane region" description="Helical" evidence="14">
    <location>
        <begin position="295"/>
        <end position="321"/>
    </location>
</feature>
<comment type="subcellular location">
    <subcellularLocation>
        <location evidence="1">Cell membrane</location>
        <topology evidence="1">Multi-pass membrane protein</topology>
    </subcellularLocation>
    <subcellularLocation>
        <location evidence="14">Membrane</location>
        <topology evidence="14">Multi-pass membrane protein</topology>
    </subcellularLocation>
</comment>
<keyword evidence="5 14" id="KW-0812">Transmembrane</keyword>
<accession>A0A6P8GI17</accession>
<evidence type="ECO:0000256" key="7">
    <source>
        <dbReference type="ARBA" id="ARBA00022989"/>
    </source>
</evidence>
<dbReference type="GO" id="GO:0005886">
    <property type="term" value="C:plasma membrane"/>
    <property type="evidence" value="ECO:0007669"/>
    <property type="project" value="UniProtKB-SubCell"/>
</dbReference>
<feature type="region of interest" description="Disordered" evidence="15">
    <location>
        <begin position="411"/>
        <end position="437"/>
    </location>
</feature>
<proteinExistence type="inferred from homology"/>